<dbReference type="InterPro" id="IPR037185">
    <property type="entry name" value="EmrE-like"/>
</dbReference>
<keyword evidence="6 7" id="KW-0472">Membrane</keyword>
<dbReference type="eggNOG" id="COG0697">
    <property type="taxonomic scope" value="Bacteria"/>
</dbReference>
<dbReference type="InterPro" id="IPR000620">
    <property type="entry name" value="EamA_dom"/>
</dbReference>
<reference evidence="10" key="1">
    <citation type="submission" date="2007-10" db="EMBL/GenBank/DDBJ databases">
        <title>Complete genome of Alkaliphilus oremlandii OhILAs.</title>
        <authorList>
            <person name="Copeland A."/>
            <person name="Lucas S."/>
            <person name="Lapidus A."/>
            <person name="Barry K."/>
            <person name="Detter J.C."/>
            <person name="Glavina del Rio T."/>
            <person name="Hammon N."/>
            <person name="Israni S."/>
            <person name="Dalin E."/>
            <person name="Tice H."/>
            <person name="Pitluck S."/>
            <person name="Chain P."/>
            <person name="Malfatti S."/>
            <person name="Shin M."/>
            <person name="Vergez L."/>
            <person name="Schmutz J."/>
            <person name="Larimer F."/>
            <person name="Land M."/>
            <person name="Hauser L."/>
            <person name="Kyrpides N."/>
            <person name="Mikhailova N."/>
            <person name="Stolz J.F."/>
            <person name="Dawson A."/>
            <person name="Fisher E."/>
            <person name="Crable B."/>
            <person name="Perera E."/>
            <person name="Lisak J."/>
            <person name="Ranganathan M."/>
            <person name="Basu P."/>
            <person name="Richardson P."/>
        </authorList>
    </citation>
    <scope>NUCLEOTIDE SEQUENCE [LARGE SCALE GENOMIC DNA]</scope>
    <source>
        <strain evidence="10">OhILAs</strain>
    </source>
</reference>
<evidence type="ECO:0000256" key="4">
    <source>
        <dbReference type="ARBA" id="ARBA00022692"/>
    </source>
</evidence>
<dbReference type="SUPFAM" id="SSF103481">
    <property type="entry name" value="Multidrug resistance efflux transporter EmrE"/>
    <property type="match status" value="2"/>
</dbReference>
<feature type="transmembrane region" description="Helical" evidence="7">
    <location>
        <begin position="67"/>
        <end position="93"/>
    </location>
</feature>
<feature type="domain" description="EamA" evidence="8">
    <location>
        <begin position="159"/>
        <end position="297"/>
    </location>
</feature>
<organism evidence="9 10">
    <name type="scientific">Alkaliphilus oremlandii (strain OhILAs)</name>
    <name type="common">Clostridium oremlandii (strain OhILAs)</name>
    <dbReference type="NCBI Taxonomy" id="350688"/>
    <lineage>
        <taxon>Bacteria</taxon>
        <taxon>Bacillati</taxon>
        <taxon>Bacillota</taxon>
        <taxon>Clostridia</taxon>
        <taxon>Peptostreptococcales</taxon>
        <taxon>Natronincolaceae</taxon>
        <taxon>Alkaliphilus</taxon>
    </lineage>
</organism>
<sequence length="298" mass="32256">MNMSRIGEIAALATACCWTISATSFEIAGKKVGSLSVNYIRLVIGFIFISVYSYFTRGMFFPIDATASNWIWLTISGLIGFFIGDLFLFQSYLEVGSRISMLIMAASPPITAILGFFIMKERIDMIGVLGMSITMVGIAMVILSKNPEDKNIEVKYSVKGLTYAFLGALGQSVGLIFSKIGMGDYSPFAATQIRIIAGFISFTVLFIILNKWEDLKAALKEKQAMVHITVGSVFGPFVGVSLSLISIKYTSAGISSTITSIVPVLIIPLSILVFKEKVKTKEILGAVVSVVGVALLFI</sequence>
<comment type="subcellular location">
    <subcellularLocation>
        <location evidence="1">Cell membrane</location>
        <topology evidence="1">Multi-pass membrane protein</topology>
    </subcellularLocation>
</comment>
<accession>A8ML98</accession>
<dbReference type="HOGENOM" id="CLU_058789_0_0_9"/>
<evidence type="ECO:0000259" key="8">
    <source>
        <dbReference type="Pfam" id="PF00892"/>
    </source>
</evidence>
<feature type="transmembrane region" description="Helical" evidence="7">
    <location>
        <begin position="224"/>
        <end position="245"/>
    </location>
</feature>
<feature type="transmembrane region" description="Helical" evidence="7">
    <location>
        <begin position="38"/>
        <end position="55"/>
    </location>
</feature>
<gene>
    <name evidence="9" type="ordered locus">Clos_0353</name>
</gene>
<keyword evidence="3" id="KW-1003">Cell membrane</keyword>
<dbReference type="PANTHER" id="PTHR32322:SF18">
    <property type="entry name" value="S-ADENOSYLMETHIONINE_S-ADENOSYLHOMOCYSTEINE TRANSPORTER"/>
    <property type="match status" value="1"/>
</dbReference>
<protein>
    <recommendedName>
        <fullName evidence="8">EamA domain-containing protein</fullName>
    </recommendedName>
</protein>
<dbReference type="PANTHER" id="PTHR32322">
    <property type="entry name" value="INNER MEMBRANE TRANSPORTER"/>
    <property type="match status" value="1"/>
</dbReference>
<keyword evidence="5 7" id="KW-1133">Transmembrane helix</keyword>
<evidence type="ECO:0000256" key="3">
    <source>
        <dbReference type="ARBA" id="ARBA00022475"/>
    </source>
</evidence>
<dbReference type="Pfam" id="PF00892">
    <property type="entry name" value="EamA"/>
    <property type="match status" value="2"/>
</dbReference>
<dbReference type="InterPro" id="IPR050638">
    <property type="entry name" value="AA-Vitamin_Transporters"/>
</dbReference>
<feature type="transmembrane region" description="Helical" evidence="7">
    <location>
        <begin position="99"/>
        <end position="118"/>
    </location>
</feature>
<feature type="transmembrane region" description="Helical" evidence="7">
    <location>
        <begin position="252"/>
        <end position="274"/>
    </location>
</feature>
<feature type="domain" description="EamA" evidence="8">
    <location>
        <begin position="6"/>
        <end position="142"/>
    </location>
</feature>
<dbReference type="GO" id="GO:0005886">
    <property type="term" value="C:plasma membrane"/>
    <property type="evidence" value="ECO:0007669"/>
    <property type="project" value="UniProtKB-SubCell"/>
</dbReference>
<feature type="transmembrane region" description="Helical" evidence="7">
    <location>
        <begin position="125"/>
        <end position="143"/>
    </location>
</feature>
<dbReference type="OrthoDB" id="161804at2"/>
<dbReference type="KEGG" id="aoe:Clos_0353"/>
<comment type="similarity">
    <text evidence="2">Belongs to the EamA transporter family.</text>
</comment>
<evidence type="ECO:0000256" key="7">
    <source>
        <dbReference type="SAM" id="Phobius"/>
    </source>
</evidence>
<dbReference type="STRING" id="350688.Clos_0353"/>
<dbReference type="EMBL" id="CP000853">
    <property type="protein sequence ID" value="ABW17915.1"/>
    <property type="molecule type" value="Genomic_DNA"/>
</dbReference>
<keyword evidence="4 7" id="KW-0812">Transmembrane</keyword>
<keyword evidence="10" id="KW-1185">Reference proteome</keyword>
<dbReference type="RefSeq" id="WP_012158230.1">
    <property type="nucleotide sequence ID" value="NC_009922.1"/>
</dbReference>
<name>A8ML98_ALKOO</name>
<feature type="transmembrane region" description="Helical" evidence="7">
    <location>
        <begin position="193"/>
        <end position="212"/>
    </location>
</feature>
<evidence type="ECO:0000256" key="6">
    <source>
        <dbReference type="ARBA" id="ARBA00023136"/>
    </source>
</evidence>
<proteinExistence type="inferred from homology"/>
<evidence type="ECO:0000256" key="5">
    <source>
        <dbReference type="ARBA" id="ARBA00022989"/>
    </source>
</evidence>
<evidence type="ECO:0000313" key="9">
    <source>
        <dbReference type="EMBL" id="ABW17915.1"/>
    </source>
</evidence>
<evidence type="ECO:0000256" key="2">
    <source>
        <dbReference type="ARBA" id="ARBA00007362"/>
    </source>
</evidence>
<dbReference type="AlphaFoldDB" id="A8ML98"/>
<evidence type="ECO:0000256" key="1">
    <source>
        <dbReference type="ARBA" id="ARBA00004651"/>
    </source>
</evidence>
<dbReference type="Gene3D" id="1.10.3730.20">
    <property type="match status" value="1"/>
</dbReference>
<dbReference type="Proteomes" id="UP000000269">
    <property type="component" value="Chromosome"/>
</dbReference>
<evidence type="ECO:0000313" key="10">
    <source>
        <dbReference type="Proteomes" id="UP000000269"/>
    </source>
</evidence>